<accession>A0ABR2T2L2</accession>
<evidence type="ECO:0000259" key="1">
    <source>
        <dbReference type="Pfam" id="PF13456"/>
    </source>
</evidence>
<organism evidence="2 3">
    <name type="scientific">Hibiscus sabdariffa</name>
    <name type="common">roselle</name>
    <dbReference type="NCBI Taxonomy" id="183260"/>
    <lineage>
        <taxon>Eukaryota</taxon>
        <taxon>Viridiplantae</taxon>
        <taxon>Streptophyta</taxon>
        <taxon>Embryophyta</taxon>
        <taxon>Tracheophyta</taxon>
        <taxon>Spermatophyta</taxon>
        <taxon>Magnoliopsida</taxon>
        <taxon>eudicotyledons</taxon>
        <taxon>Gunneridae</taxon>
        <taxon>Pentapetalae</taxon>
        <taxon>rosids</taxon>
        <taxon>malvids</taxon>
        <taxon>Malvales</taxon>
        <taxon>Malvaceae</taxon>
        <taxon>Malvoideae</taxon>
        <taxon>Hibiscus</taxon>
    </lineage>
</organism>
<dbReference type="Proteomes" id="UP001396334">
    <property type="component" value="Unassembled WGS sequence"/>
</dbReference>
<name>A0ABR2T2L2_9ROSI</name>
<dbReference type="InterPro" id="IPR052929">
    <property type="entry name" value="RNase_H-like_EbsB-rel"/>
</dbReference>
<dbReference type="PANTHER" id="PTHR47074">
    <property type="entry name" value="BNAC02G40300D PROTEIN"/>
    <property type="match status" value="1"/>
</dbReference>
<evidence type="ECO:0000313" key="3">
    <source>
        <dbReference type="Proteomes" id="UP001396334"/>
    </source>
</evidence>
<evidence type="ECO:0000313" key="2">
    <source>
        <dbReference type="EMBL" id="KAK9031736.1"/>
    </source>
</evidence>
<dbReference type="Pfam" id="PF13456">
    <property type="entry name" value="RVT_3"/>
    <property type="match status" value="1"/>
</dbReference>
<feature type="domain" description="RNase H type-1" evidence="1">
    <location>
        <begin position="66"/>
        <end position="165"/>
    </location>
</feature>
<dbReference type="InterPro" id="IPR002156">
    <property type="entry name" value="RNaseH_domain"/>
</dbReference>
<protein>
    <recommendedName>
        <fullName evidence="1">RNase H type-1 domain-containing protein</fullName>
    </recommendedName>
</protein>
<proteinExistence type="predicted"/>
<dbReference type="CDD" id="cd06222">
    <property type="entry name" value="RNase_H_like"/>
    <property type="match status" value="1"/>
</dbReference>
<dbReference type="InterPro" id="IPR044730">
    <property type="entry name" value="RNase_H-like_dom_plant"/>
</dbReference>
<dbReference type="PANTHER" id="PTHR47074:SF61">
    <property type="entry name" value="RNASE H TYPE-1 DOMAIN-CONTAINING PROTEIN"/>
    <property type="match status" value="1"/>
</dbReference>
<keyword evidence="3" id="KW-1185">Reference proteome</keyword>
<dbReference type="Gene3D" id="3.30.420.10">
    <property type="entry name" value="Ribonuclease H-like superfamily/Ribonuclease H"/>
    <property type="match status" value="1"/>
</dbReference>
<reference evidence="2 3" key="1">
    <citation type="journal article" date="2024" name="G3 (Bethesda)">
        <title>Genome assembly of Hibiscus sabdariffa L. provides insights into metabolisms of medicinal natural products.</title>
        <authorList>
            <person name="Kim T."/>
        </authorList>
    </citation>
    <scope>NUCLEOTIDE SEQUENCE [LARGE SCALE GENOMIC DNA]</scope>
    <source>
        <strain evidence="2">TK-2024</strain>
        <tissue evidence="2">Old leaves</tissue>
    </source>
</reference>
<dbReference type="InterPro" id="IPR036397">
    <property type="entry name" value="RNaseH_sf"/>
</dbReference>
<dbReference type="EMBL" id="JBBPBN010000009">
    <property type="protein sequence ID" value="KAK9031736.1"/>
    <property type="molecule type" value="Genomic_DNA"/>
</dbReference>
<comment type="caution">
    <text evidence="2">The sequence shown here is derived from an EMBL/GenBank/DDBJ whole genome shotgun (WGS) entry which is preliminary data.</text>
</comment>
<gene>
    <name evidence="2" type="ORF">V6N11_056026</name>
</gene>
<sequence length="198" mass="22592">MIKLFLVSLWPIWSHRNKRVHENVSQSPTDLASYIVNYIHEFDATIDSQVSAPAHAPSTQYYSDFEGFILAASSVPHLHILTPKIAEAVACKQEMSLALELDFQKVIVEGDALSVIKKISVPSIDMLDTFALVSNIKETSKDFVALSFCHVNRRRNEAAHLLAREGRRFNFRRVWIEEAPKVVEVAVQKDCWWVDLRD</sequence>